<dbReference type="EMBL" id="HG994369">
    <property type="protein sequence ID" value="CAF1933241.1"/>
    <property type="molecule type" value="Genomic_DNA"/>
</dbReference>
<accession>A0A816L8N7</accession>
<gene>
    <name evidence="1" type="ORF">DARMORV10_C05P47570.1</name>
</gene>
<reference evidence="1" key="1">
    <citation type="submission" date="2021-01" db="EMBL/GenBank/DDBJ databases">
        <authorList>
            <consortium name="Genoscope - CEA"/>
            <person name="William W."/>
        </authorList>
    </citation>
    <scope>NUCLEOTIDE SEQUENCE</scope>
</reference>
<name>A0A816L8N7_BRANA</name>
<organism evidence="1">
    <name type="scientific">Brassica napus</name>
    <name type="common">Rape</name>
    <dbReference type="NCBI Taxonomy" id="3708"/>
    <lineage>
        <taxon>Eukaryota</taxon>
        <taxon>Viridiplantae</taxon>
        <taxon>Streptophyta</taxon>
        <taxon>Embryophyta</taxon>
        <taxon>Tracheophyta</taxon>
        <taxon>Spermatophyta</taxon>
        <taxon>Magnoliopsida</taxon>
        <taxon>eudicotyledons</taxon>
        <taxon>Gunneridae</taxon>
        <taxon>Pentapetalae</taxon>
        <taxon>rosids</taxon>
        <taxon>malvids</taxon>
        <taxon>Brassicales</taxon>
        <taxon>Brassicaceae</taxon>
        <taxon>Brassiceae</taxon>
        <taxon>Brassica</taxon>
    </lineage>
</organism>
<protein>
    <submittedName>
        <fullName evidence="1">(rape) hypothetical protein</fullName>
    </submittedName>
</protein>
<dbReference type="AlphaFoldDB" id="A0A816L8N7"/>
<evidence type="ECO:0000313" key="1">
    <source>
        <dbReference type="EMBL" id="CAF1933241.1"/>
    </source>
</evidence>
<sequence length="88" mass="10915">MKMMVHVLFHFHSYYLLDLDFGKDSVTRRYKIVWLYNIYPATLRQDKVFDLEEWRWRFVTTRPLDHHNIFSNQRLSFANGLVYWLTGR</sequence>
<dbReference type="Proteomes" id="UP001295469">
    <property type="component" value="Chromosome C05"/>
</dbReference>
<proteinExistence type="predicted"/>